<proteinExistence type="predicted"/>
<organism evidence="2 3">
    <name type="scientific">Rangifer tarandus platyrhynchus</name>
    <name type="common">Svalbard reindeer</name>
    <dbReference type="NCBI Taxonomy" id="3082113"/>
    <lineage>
        <taxon>Eukaryota</taxon>
        <taxon>Metazoa</taxon>
        <taxon>Chordata</taxon>
        <taxon>Craniata</taxon>
        <taxon>Vertebrata</taxon>
        <taxon>Euteleostomi</taxon>
        <taxon>Mammalia</taxon>
        <taxon>Eutheria</taxon>
        <taxon>Laurasiatheria</taxon>
        <taxon>Artiodactyla</taxon>
        <taxon>Ruminantia</taxon>
        <taxon>Pecora</taxon>
        <taxon>Cervidae</taxon>
        <taxon>Odocoileinae</taxon>
        <taxon>Rangifer</taxon>
    </lineage>
</organism>
<keyword evidence="3" id="KW-1185">Reference proteome</keyword>
<feature type="compositionally biased region" description="Basic and acidic residues" evidence="1">
    <location>
        <begin position="25"/>
        <end position="35"/>
    </location>
</feature>
<name>A0ABN8ZYD2_RANTA</name>
<accession>A0ABN8ZYD2</accession>
<feature type="region of interest" description="Disordered" evidence="1">
    <location>
        <begin position="256"/>
        <end position="278"/>
    </location>
</feature>
<gene>
    <name evidence="2" type="ORF">MRATA1EN1_LOCUS27967</name>
</gene>
<evidence type="ECO:0000256" key="1">
    <source>
        <dbReference type="SAM" id="MobiDB-lite"/>
    </source>
</evidence>
<feature type="region of interest" description="Disordered" evidence="1">
    <location>
        <begin position="25"/>
        <end position="197"/>
    </location>
</feature>
<feature type="compositionally biased region" description="Basic and acidic residues" evidence="1">
    <location>
        <begin position="168"/>
        <end position="190"/>
    </location>
</feature>
<reference evidence="2" key="1">
    <citation type="submission" date="2023-04" db="EMBL/GenBank/DDBJ databases">
        <authorList>
            <consortium name="ELIXIR-Norway"/>
        </authorList>
    </citation>
    <scope>NUCLEOTIDE SEQUENCE [LARGE SCALE GENOMIC DNA]</scope>
</reference>
<sequence>MGGEAAVPGSRAPVLLGGWEPDSRLRKAELHRHPVDAPSRPPANPSVTSGSSQAAQAGRPLNSVSSQGGGAVPSSDHLQGSVRPSEGPAAWAPVTLEGAQLEFGSSADVDGPTDKRGAVLGPARSSSASRHPCHPEKHCGHICTPLGGGQADQEDARGEGSPIQGCSAERDYGPDEPEKPSCGEAAHAEKAPGSASRRQALLLRASSLPREQLLMSAVGLTGPRPDQDWVQAQDKEKRSFWEVTGERTAHLLRQDLTPARSARPSHQRPAPALDVWSG</sequence>
<dbReference type="Proteomes" id="UP001176941">
    <property type="component" value="Chromosome 8"/>
</dbReference>
<evidence type="ECO:0000313" key="2">
    <source>
        <dbReference type="EMBL" id="CAI9179005.1"/>
    </source>
</evidence>
<protein>
    <submittedName>
        <fullName evidence="2">Uncharacterized protein</fullName>
    </submittedName>
</protein>
<evidence type="ECO:0000313" key="3">
    <source>
        <dbReference type="Proteomes" id="UP001176941"/>
    </source>
</evidence>
<feature type="region of interest" description="Disordered" evidence="1">
    <location>
        <begin position="1"/>
        <end position="20"/>
    </location>
</feature>
<feature type="compositionally biased region" description="Polar residues" evidence="1">
    <location>
        <begin position="45"/>
        <end position="55"/>
    </location>
</feature>
<dbReference type="EMBL" id="OX459944">
    <property type="protein sequence ID" value="CAI9179005.1"/>
    <property type="molecule type" value="Genomic_DNA"/>
</dbReference>